<dbReference type="Gene3D" id="1.20.1070.10">
    <property type="entry name" value="Rhodopsin 7-helix transmembrane proteins"/>
    <property type="match status" value="1"/>
</dbReference>
<dbReference type="InterPro" id="IPR052921">
    <property type="entry name" value="GPCR1_Superfamily_Member"/>
</dbReference>
<dbReference type="Pfam" id="PF00001">
    <property type="entry name" value="7tm_1"/>
    <property type="match status" value="1"/>
</dbReference>
<proteinExistence type="predicted"/>
<dbReference type="GO" id="GO:0016020">
    <property type="term" value="C:membrane"/>
    <property type="evidence" value="ECO:0007669"/>
    <property type="project" value="UniProtKB-SubCell"/>
</dbReference>
<dbReference type="InParanoid" id="A0A6J2VLF7"/>
<evidence type="ECO:0000313" key="6">
    <source>
        <dbReference type="RefSeq" id="XP_030632728.1"/>
    </source>
</evidence>
<name>A0A6J2VLF7_CHACN</name>
<dbReference type="Gene3D" id="1.10.1220.70">
    <property type="match status" value="1"/>
</dbReference>
<reference evidence="6" key="1">
    <citation type="submission" date="2025-08" db="UniProtKB">
        <authorList>
            <consortium name="RefSeq"/>
        </authorList>
    </citation>
    <scope>IDENTIFICATION</scope>
</reference>
<dbReference type="RefSeq" id="XP_030632728.1">
    <property type="nucleotide sequence ID" value="XM_030776868.1"/>
</dbReference>
<keyword evidence="4" id="KW-0472">Membrane</keyword>
<evidence type="ECO:0000256" key="4">
    <source>
        <dbReference type="ARBA" id="ARBA00023136"/>
    </source>
</evidence>
<dbReference type="GO" id="GO:0004984">
    <property type="term" value="F:olfactory receptor activity"/>
    <property type="evidence" value="ECO:0007669"/>
    <property type="project" value="TreeGrafter"/>
</dbReference>
<dbReference type="GO" id="GO:0004930">
    <property type="term" value="F:G protein-coupled receptor activity"/>
    <property type="evidence" value="ECO:0007669"/>
    <property type="project" value="InterPro"/>
</dbReference>
<evidence type="ECO:0000313" key="5">
    <source>
        <dbReference type="Proteomes" id="UP000504632"/>
    </source>
</evidence>
<dbReference type="GeneID" id="115814144"/>
<dbReference type="GO" id="GO:0005549">
    <property type="term" value="F:odorant binding"/>
    <property type="evidence" value="ECO:0007669"/>
    <property type="project" value="TreeGrafter"/>
</dbReference>
<dbReference type="PANTHER" id="PTHR26451">
    <property type="entry name" value="G_PROTEIN_RECEP_F1_2 DOMAIN-CONTAINING PROTEIN"/>
    <property type="match status" value="1"/>
</dbReference>
<accession>A0A6J2VLF7</accession>
<sequence>MPPFSMHHWKKGQLEVPCEIAILTVMAYDRYIAICKPLRYKSILSKNLPVGLRDAMSLQFLVLPPLLNPIIYGLQLKQIRKAFSCCRTSGVEV</sequence>
<keyword evidence="2" id="KW-0812">Transmembrane</keyword>
<evidence type="ECO:0000256" key="2">
    <source>
        <dbReference type="ARBA" id="ARBA00022692"/>
    </source>
</evidence>
<gene>
    <name evidence="6" type="primary">LOC115814144</name>
</gene>
<dbReference type="OrthoDB" id="8959080at2759"/>
<evidence type="ECO:0000256" key="3">
    <source>
        <dbReference type="ARBA" id="ARBA00022989"/>
    </source>
</evidence>
<dbReference type="SUPFAM" id="SSF81321">
    <property type="entry name" value="Family A G protein-coupled receptor-like"/>
    <property type="match status" value="1"/>
</dbReference>
<dbReference type="AlphaFoldDB" id="A0A6J2VLF7"/>
<organism evidence="5 6">
    <name type="scientific">Chanos chanos</name>
    <name type="common">Milkfish</name>
    <name type="synonym">Mugil chanos</name>
    <dbReference type="NCBI Taxonomy" id="29144"/>
    <lineage>
        <taxon>Eukaryota</taxon>
        <taxon>Metazoa</taxon>
        <taxon>Chordata</taxon>
        <taxon>Craniata</taxon>
        <taxon>Vertebrata</taxon>
        <taxon>Euteleostomi</taxon>
        <taxon>Actinopterygii</taxon>
        <taxon>Neopterygii</taxon>
        <taxon>Teleostei</taxon>
        <taxon>Ostariophysi</taxon>
        <taxon>Gonorynchiformes</taxon>
        <taxon>Chanidae</taxon>
        <taxon>Chanos</taxon>
    </lineage>
</organism>
<keyword evidence="5" id="KW-1185">Reference proteome</keyword>
<dbReference type="InterPro" id="IPR000276">
    <property type="entry name" value="GPCR_Rhodpsn"/>
</dbReference>
<dbReference type="Proteomes" id="UP000504632">
    <property type="component" value="Chromosome 6"/>
</dbReference>
<keyword evidence="3" id="KW-1133">Transmembrane helix</keyword>
<protein>
    <submittedName>
        <fullName evidence="6">Olfactory receptor 6C65-like</fullName>
    </submittedName>
</protein>
<comment type="subcellular location">
    <subcellularLocation>
        <location evidence="1">Membrane</location>
    </subcellularLocation>
</comment>
<evidence type="ECO:0000256" key="1">
    <source>
        <dbReference type="ARBA" id="ARBA00004370"/>
    </source>
</evidence>
<dbReference type="PANTHER" id="PTHR26451:SF860">
    <property type="entry name" value="ODORANT RECEPTOR-RELATED"/>
    <property type="match status" value="1"/>
</dbReference>